<evidence type="ECO:0000313" key="2">
    <source>
        <dbReference type="EMBL" id="KAJ1151174.1"/>
    </source>
</evidence>
<feature type="region of interest" description="Disordered" evidence="1">
    <location>
        <begin position="45"/>
        <end position="74"/>
    </location>
</feature>
<dbReference type="EMBL" id="JANPWB010000009">
    <property type="protein sequence ID" value="KAJ1151174.1"/>
    <property type="molecule type" value="Genomic_DNA"/>
</dbReference>
<comment type="caution">
    <text evidence="2">The sequence shown here is derived from an EMBL/GenBank/DDBJ whole genome shotgun (WGS) entry which is preliminary data.</text>
</comment>
<feature type="compositionally biased region" description="Polar residues" evidence="1">
    <location>
        <begin position="65"/>
        <end position="74"/>
    </location>
</feature>
<reference evidence="2" key="1">
    <citation type="journal article" date="2022" name="bioRxiv">
        <title>Sequencing and chromosome-scale assembly of the giantPleurodeles waltlgenome.</title>
        <authorList>
            <person name="Brown T."/>
            <person name="Elewa A."/>
            <person name="Iarovenko S."/>
            <person name="Subramanian E."/>
            <person name="Araus A.J."/>
            <person name="Petzold A."/>
            <person name="Susuki M."/>
            <person name="Suzuki K.-i.T."/>
            <person name="Hayashi T."/>
            <person name="Toyoda A."/>
            <person name="Oliveira C."/>
            <person name="Osipova E."/>
            <person name="Leigh N.D."/>
            <person name="Simon A."/>
            <person name="Yun M.H."/>
        </authorList>
    </citation>
    <scope>NUCLEOTIDE SEQUENCE</scope>
    <source>
        <strain evidence="2">20211129_DDA</strain>
        <tissue evidence="2">Liver</tissue>
    </source>
</reference>
<accession>A0AAV7RIY0</accession>
<evidence type="ECO:0000313" key="3">
    <source>
        <dbReference type="Proteomes" id="UP001066276"/>
    </source>
</evidence>
<proteinExistence type="predicted"/>
<organism evidence="2 3">
    <name type="scientific">Pleurodeles waltl</name>
    <name type="common">Iberian ribbed newt</name>
    <dbReference type="NCBI Taxonomy" id="8319"/>
    <lineage>
        <taxon>Eukaryota</taxon>
        <taxon>Metazoa</taxon>
        <taxon>Chordata</taxon>
        <taxon>Craniata</taxon>
        <taxon>Vertebrata</taxon>
        <taxon>Euteleostomi</taxon>
        <taxon>Amphibia</taxon>
        <taxon>Batrachia</taxon>
        <taxon>Caudata</taxon>
        <taxon>Salamandroidea</taxon>
        <taxon>Salamandridae</taxon>
        <taxon>Pleurodelinae</taxon>
        <taxon>Pleurodeles</taxon>
    </lineage>
</organism>
<dbReference type="AlphaFoldDB" id="A0AAV7RIY0"/>
<keyword evidence="3" id="KW-1185">Reference proteome</keyword>
<gene>
    <name evidence="2" type="ORF">NDU88_003961</name>
</gene>
<name>A0AAV7RIY0_PLEWA</name>
<dbReference type="Proteomes" id="UP001066276">
    <property type="component" value="Chromosome 5"/>
</dbReference>
<sequence length="74" mass="8148">MPVLTNALTRTGLQLLNKNKYVVPGLQIDIKLICEAAYGQWRASPGPLSNRCETSTDHHGPSHALRSSHQVRIS</sequence>
<evidence type="ECO:0000256" key="1">
    <source>
        <dbReference type="SAM" id="MobiDB-lite"/>
    </source>
</evidence>
<protein>
    <submittedName>
        <fullName evidence="2">Uncharacterized protein</fullName>
    </submittedName>
</protein>